<evidence type="ECO:0000313" key="2">
    <source>
        <dbReference type="EMBL" id="MBX32003.1"/>
    </source>
</evidence>
<proteinExistence type="predicted"/>
<dbReference type="EMBL" id="GGEC01051519">
    <property type="protein sequence ID" value="MBX32003.1"/>
    <property type="molecule type" value="Transcribed_RNA"/>
</dbReference>
<accession>A0A2P2MP67</accession>
<dbReference type="AlphaFoldDB" id="A0A2P2MP67"/>
<protein>
    <submittedName>
        <fullName evidence="2">Uncharacterized protein MANES_14G112700</fullName>
    </submittedName>
</protein>
<feature type="domain" description="DNA-directed RNA polymerase N-terminal" evidence="1">
    <location>
        <begin position="15"/>
        <end position="54"/>
    </location>
</feature>
<evidence type="ECO:0000259" key="1">
    <source>
        <dbReference type="Pfam" id="PF14700"/>
    </source>
</evidence>
<dbReference type="InterPro" id="IPR029262">
    <property type="entry name" value="RPOL_N"/>
</dbReference>
<reference evidence="2" key="1">
    <citation type="submission" date="2018-02" db="EMBL/GenBank/DDBJ databases">
        <title>Rhizophora mucronata_Transcriptome.</title>
        <authorList>
            <person name="Meera S.P."/>
            <person name="Sreeshan A."/>
            <person name="Augustine A."/>
        </authorList>
    </citation>
    <scope>NUCLEOTIDE SEQUENCE</scope>
    <source>
        <tissue evidence="2">Leaf</tissue>
    </source>
</reference>
<dbReference type="Pfam" id="PF14700">
    <property type="entry name" value="RPOL_N"/>
    <property type="match status" value="1"/>
</dbReference>
<sequence length="90" mass="10231">MGLSEAWNIVSTGCRYGKGGHLFLPSYVMRTHGSKQQQNALKNVPAKQMQKVFEVTHSNPLADKGVVVVSYLSLASDSFKWHYYPYQIYF</sequence>
<name>A0A2P2MP67_RHIMU</name>
<organism evidence="2">
    <name type="scientific">Rhizophora mucronata</name>
    <name type="common">Asiatic mangrove</name>
    <dbReference type="NCBI Taxonomy" id="61149"/>
    <lineage>
        <taxon>Eukaryota</taxon>
        <taxon>Viridiplantae</taxon>
        <taxon>Streptophyta</taxon>
        <taxon>Embryophyta</taxon>
        <taxon>Tracheophyta</taxon>
        <taxon>Spermatophyta</taxon>
        <taxon>Magnoliopsida</taxon>
        <taxon>eudicotyledons</taxon>
        <taxon>Gunneridae</taxon>
        <taxon>Pentapetalae</taxon>
        <taxon>rosids</taxon>
        <taxon>fabids</taxon>
        <taxon>Malpighiales</taxon>
        <taxon>Rhizophoraceae</taxon>
        <taxon>Rhizophora</taxon>
    </lineage>
</organism>